<evidence type="ECO:0000313" key="10">
    <source>
        <dbReference type="Proteomes" id="UP000076947"/>
    </source>
</evidence>
<gene>
    <name evidence="9" type="ORF">AYJ05_00010</name>
</gene>
<feature type="compositionally biased region" description="Low complexity" evidence="6">
    <location>
        <begin position="245"/>
        <end position="262"/>
    </location>
</feature>
<dbReference type="AlphaFoldDB" id="A0A177IC83"/>
<feature type="transmembrane region" description="Helical" evidence="7">
    <location>
        <begin position="22"/>
        <end position="41"/>
    </location>
</feature>
<dbReference type="Pfam" id="PF03600">
    <property type="entry name" value="CitMHS"/>
    <property type="match status" value="1"/>
</dbReference>
<protein>
    <submittedName>
        <fullName evidence="9">Citrate:proton symporter</fullName>
    </submittedName>
</protein>
<organism evidence="9 10">
    <name type="scientific">Corynebacterium stationis</name>
    <dbReference type="NCBI Taxonomy" id="1705"/>
    <lineage>
        <taxon>Bacteria</taxon>
        <taxon>Bacillati</taxon>
        <taxon>Actinomycetota</taxon>
        <taxon>Actinomycetes</taxon>
        <taxon>Mycobacteriales</taxon>
        <taxon>Corynebacteriaceae</taxon>
        <taxon>Corynebacterium</taxon>
    </lineage>
</organism>
<feature type="transmembrane region" description="Helical" evidence="7">
    <location>
        <begin position="370"/>
        <end position="389"/>
    </location>
</feature>
<feature type="transmembrane region" description="Helical" evidence="7">
    <location>
        <begin position="48"/>
        <end position="67"/>
    </location>
</feature>
<dbReference type="GO" id="GO:0016020">
    <property type="term" value="C:membrane"/>
    <property type="evidence" value="ECO:0007669"/>
    <property type="project" value="UniProtKB-SubCell"/>
</dbReference>
<feature type="transmembrane region" description="Helical" evidence="7">
    <location>
        <begin position="79"/>
        <end position="101"/>
    </location>
</feature>
<feature type="transmembrane region" description="Helical" evidence="7">
    <location>
        <begin position="195"/>
        <end position="217"/>
    </location>
</feature>
<feature type="domain" description="Citrate transporter-like" evidence="8">
    <location>
        <begin position="36"/>
        <end position="463"/>
    </location>
</feature>
<comment type="subcellular location">
    <subcellularLocation>
        <location evidence="1">Membrane</location>
        <topology evidence="1">Multi-pass membrane protein</topology>
    </subcellularLocation>
</comment>
<feature type="transmembrane region" description="Helical" evidence="7">
    <location>
        <begin position="317"/>
        <end position="334"/>
    </location>
</feature>
<evidence type="ECO:0000259" key="8">
    <source>
        <dbReference type="Pfam" id="PF03600"/>
    </source>
</evidence>
<accession>A0A177IC83</accession>
<name>A0A177IC83_9CORY</name>
<feature type="transmembrane region" description="Helical" evidence="7">
    <location>
        <begin position="150"/>
        <end position="175"/>
    </location>
</feature>
<feature type="region of interest" description="Disordered" evidence="6">
    <location>
        <begin position="240"/>
        <end position="277"/>
    </location>
</feature>
<evidence type="ECO:0000256" key="2">
    <source>
        <dbReference type="ARBA" id="ARBA00022448"/>
    </source>
</evidence>
<evidence type="ECO:0000256" key="5">
    <source>
        <dbReference type="ARBA" id="ARBA00023136"/>
    </source>
</evidence>
<evidence type="ECO:0000256" key="6">
    <source>
        <dbReference type="SAM" id="MobiDB-lite"/>
    </source>
</evidence>
<feature type="transmembrane region" description="Helical" evidence="7">
    <location>
        <begin position="471"/>
        <end position="487"/>
    </location>
</feature>
<feature type="transmembrane region" description="Helical" evidence="7">
    <location>
        <begin position="494"/>
        <end position="517"/>
    </location>
</feature>
<dbReference type="InterPro" id="IPR004680">
    <property type="entry name" value="Cit_transptr-like_dom"/>
</dbReference>
<evidence type="ECO:0000256" key="1">
    <source>
        <dbReference type="ARBA" id="ARBA00004141"/>
    </source>
</evidence>
<keyword evidence="3 7" id="KW-0812">Transmembrane</keyword>
<dbReference type="Proteomes" id="UP000076947">
    <property type="component" value="Unassembled WGS sequence"/>
</dbReference>
<feature type="transmembrane region" description="Helical" evidence="7">
    <location>
        <begin position="401"/>
        <end position="421"/>
    </location>
</feature>
<dbReference type="EMBL" id="LSTQ01000024">
    <property type="protein sequence ID" value="OAH25881.1"/>
    <property type="molecule type" value="Genomic_DNA"/>
</dbReference>
<reference evidence="10" key="1">
    <citation type="submission" date="2016-02" db="EMBL/GenBank/DDBJ databases">
        <authorList>
            <person name="Kaur G."/>
            <person name="Nair G.R."/>
            <person name="Mayilraj S."/>
        </authorList>
    </citation>
    <scope>NUCLEOTIDE SEQUENCE [LARGE SCALE GENOMIC DNA]</scope>
    <source>
        <strain evidence="10">GA-15</strain>
    </source>
</reference>
<proteinExistence type="predicted"/>
<keyword evidence="10" id="KW-1185">Reference proteome</keyword>
<comment type="caution">
    <text evidence="9">The sequence shown here is derived from an EMBL/GenBank/DDBJ whole genome shotgun (WGS) entry which is preliminary data.</text>
</comment>
<evidence type="ECO:0000256" key="4">
    <source>
        <dbReference type="ARBA" id="ARBA00022989"/>
    </source>
</evidence>
<evidence type="ECO:0000256" key="3">
    <source>
        <dbReference type="ARBA" id="ARBA00022692"/>
    </source>
</evidence>
<dbReference type="RefSeq" id="WP_066840216.1">
    <property type="nucleotide sequence ID" value="NZ_LSTQ01000024.1"/>
</dbReference>
<keyword evidence="4 7" id="KW-1133">Transmembrane helix</keyword>
<keyword evidence="2" id="KW-0813">Transport</keyword>
<dbReference type="GO" id="GO:0055085">
    <property type="term" value="P:transmembrane transport"/>
    <property type="evidence" value="ECO:0007669"/>
    <property type="project" value="InterPro"/>
</dbReference>
<dbReference type="STRING" id="1705.CA21670_01545"/>
<sequence length="519" mass="54080">MFSPTIVTLAADYVPTHTLSDGILVGLGFAMILTFMTLIMIGRSTPMVALILVPTIFGLIAGAGLGIGDMVIEAIKDMAPTAALLMFAIMYFGIMIDVGLFDPLIRIITRALGNDPAKIVMGTALLAGVVSLDGDGSTTFIITTSAMLPLYLRLGMSPVVLTVVAGLINGTMNILPWGGPTVRAAAALGLDPAEVFVPMVPSLVVGVIVVFAFAWFLGISERKRLGGSVDASRFNGDDLRGGSKTDGVSATGGSSTSRSGDGQPHDIQPDGSGGGIAVDVREEDEEHVSLSAIDEDEHDGLTDTMLDPHRSTLRPKLIWFNLALTVVVMAALVADILPLAFVFMVGSGLALAVNFPKVKDQATEMLAHSSSIVGVVSMVLAAGVLVGVFSGTGMVEAMASWITSIIPESMGSYLAPITGLLSIPMTFFMSNDAFYFGILPVLAESASHFGIEPVEMAQASITGQPVHMQSPLVPAILLLVSLAKVNLGDHHKKVLWRAVVVSVVMLATAIGIGVIPLSA</sequence>
<keyword evidence="5 7" id="KW-0472">Membrane</keyword>
<evidence type="ECO:0000313" key="9">
    <source>
        <dbReference type="EMBL" id="OAH25881.1"/>
    </source>
</evidence>
<evidence type="ECO:0000256" key="7">
    <source>
        <dbReference type="SAM" id="Phobius"/>
    </source>
</evidence>